<sequence length="74" mass="8153">MLVDTEISGIEDFVEILDGLICSGRYRITADAAIGIMLPLVVKYELLANNVDIVEAYLNGNLDDDNDYETTTIV</sequence>
<organism evidence="1 2">
    <name type="scientific">Glossina pallidipes</name>
    <name type="common">Tsetse fly</name>
    <dbReference type="NCBI Taxonomy" id="7398"/>
    <lineage>
        <taxon>Eukaryota</taxon>
        <taxon>Metazoa</taxon>
        <taxon>Ecdysozoa</taxon>
        <taxon>Arthropoda</taxon>
        <taxon>Hexapoda</taxon>
        <taxon>Insecta</taxon>
        <taxon>Pterygota</taxon>
        <taxon>Neoptera</taxon>
        <taxon>Endopterygota</taxon>
        <taxon>Diptera</taxon>
        <taxon>Brachycera</taxon>
        <taxon>Muscomorpha</taxon>
        <taxon>Hippoboscoidea</taxon>
        <taxon>Glossinidae</taxon>
        <taxon>Glossina</taxon>
    </lineage>
</organism>
<name>A0A1A9ZWC0_GLOPL</name>
<proteinExistence type="predicted"/>
<protein>
    <submittedName>
        <fullName evidence="1">Uncharacterized protein</fullName>
    </submittedName>
</protein>
<dbReference type="EnsemblMetazoa" id="GPAI027105-RA">
    <property type="protein sequence ID" value="GPAI027105-PA"/>
    <property type="gene ID" value="GPAI027105"/>
</dbReference>
<evidence type="ECO:0000313" key="1">
    <source>
        <dbReference type="EnsemblMetazoa" id="GPAI027105-PA"/>
    </source>
</evidence>
<evidence type="ECO:0000313" key="2">
    <source>
        <dbReference type="Proteomes" id="UP000092445"/>
    </source>
</evidence>
<keyword evidence="2" id="KW-1185">Reference proteome</keyword>
<dbReference type="AlphaFoldDB" id="A0A1A9ZWC0"/>
<dbReference type="VEuPathDB" id="VectorBase:GPAI027105"/>
<reference evidence="1" key="2">
    <citation type="submission" date="2020-05" db="UniProtKB">
        <authorList>
            <consortium name="EnsemblMetazoa"/>
        </authorList>
    </citation>
    <scope>IDENTIFICATION</scope>
    <source>
        <strain evidence="1">IAEA</strain>
    </source>
</reference>
<dbReference type="Proteomes" id="UP000092445">
    <property type="component" value="Unassembled WGS sequence"/>
</dbReference>
<dbReference type="STRING" id="7398.A0A1A9ZWC0"/>
<reference evidence="2" key="1">
    <citation type="submission" date="2014-03" db="EMBL/GenBank/DDBJ databases">
        <authorList>
            <person name="Aksoy S."/>
            <person name="Warren W."/>
            <person name="Wilson R.K."/>
        </authorList>
    </citation>
    <scope>NUCLEOTIDE SEQUENCE [LARGE SCALE GENOMIC DNA]</scope>
    <source>
        <strain evidence="2">IAEA</strain>
    </source>
</reference>
<accession>A0A1A9ZWC0</accession>